<dbReference type="Gene3D" id="3.40.50.920">
    <property type="match status" value="1"/>
</dbReference>
<keyword evidence="9" id="KW-0460">Magnesium</keyword>
<keyword evidence="6 8" id="KW-0670">Pyruvate</keyword>
<dbReference type="InterPro" id="IPR055152">
    <property type="entry name" value="Transketolase-like_C_2"/>
</dbReference>
<protein>
    <recommendedName>
        <fullName evidence="3 8">Pyruvate dehydrogenase E1 component</fullName>
        <ecNumber evidence="2 8">1.2.4.1</ecNumber>
    </recommendedName>
</protein>
<feature type="domain" description="Pyruvate dehydrogenase E1 component middle" evidence="11">
    <location>
        <begin position="473"/>
        <end position="699"/>
    </location>
</feature>
<dbReference type="OrthoDB" id="9759664at2"/>
<dbReference type="EMBL" id="AGUD01000219">
    <property type="protein sequence ID" value="EHN10481.1"/>
    <property type="molecule type" value="Genomic_DNA"/>
</dbReference>
<dbReference type="PIRSF" id="PIRSF000156">
    <property type="entry name" value="Pyruvate_dh_E1"/>
    <property type="match status" value="1"/>
</dbReference>
<dbReference type="InterPro" id="IPR005474">
    <property type="entry name" value="Transketolase_N"/>
</dbReference>
<dbReference type="GO" id="GO:0004739">
    <property type="term" value="F:pyruvate dehydrogenase (acetyl-transferring) activity"/>
    <property type="evidence" value="ECO:0007669"/>
    <property type="project" value="UniProtKB-EC"/>
</dbReference>
<dbReference type="Pfam" id="PF22613">
    <property type="entry name" value="Transketolase_C_1"/>
    <property type="match status" value="1"/>
</dbReference>
<dbReference type="InterPro" id="IPR029061">
    <property type="entry name" value="THDP-binding"/>
</dbReference>
<comment type="catalytic activity">
    <reaction evidence="7 8">
        <text>N(6)-[(R)-lipoyl]-L-lysyl-[protein] + pyruvate + H(+) = N(6)-[(R)-S(8)-acetyldihydrolipoyl]-L-lysyl-[protein] + CO2</text>
        <dbReference type="Rhea" id="RHEA:19189"/>
        <dbReference type="Rhea" id="RHEA-COMP:10474"/>
        <dbReference type="Rhea" id="RHEA-COMP:10478"/>
        <dbReference type="ChEBI" id="CHEBI:15361"/>
        <dbReference type="ChEBI" id="CHEBI:15378"/>
        <dbReference type="ChEBI" id="CHEBI:16526"/>
        <dbReference type="ChEBI" id="CHEBI:83099"/>
        <dbReference type="ChEBI" id="CHEBI:83111"/>
        <dbReference type="EC" id="1.2.4.1"/>
    </reaction>
</comment>
<evidence type="ECO:0000313" key="13">
    <source>
        <dbReference type="EMBL" id="EHN10481.1"/>
    </source>
</evidence>
<dbReference type="InterPro" id="IPR051157">
    <property type="entry name" value="PDH/Transketolase"/>
</dbReference>
<dbReference type="AlphaFoldDB" id="H0E764"/>
<keyword evidence="5 8" id="KW-0786">Thiamine pyrophosphate</keyword>
<reference evidence="13 14" key="1">
    <citation type="journal article" date="2013" name="Biodegradation">
        <title>Quantitative proteomic analysis of ibuprofen-degrading Patulibacter sp. strain I11.</title>
        <authorList>
            <person name="Almeida B."/>
            <person name="Kjeldal H."/>
            <person name="Lolas I."/>
            <person name="Knudsen A.D."/>
            <person name="Carvalho G."/>
            <person name="Nielsen K.L."/>
            <person name="Barreto Crespo M.T."/>
            <person name="Stensballe A."/>
            <person name="Nielsen J.L."/>
        </authorList>
    </citation>
    <scope>NUCLEOTIDE SEQUENCE [LARGE SCALE GENOMIC DNA]</scope>
    <source>
        <strain evidence="13 14">I11</strain>
    </source>
</reference>
<dbReference type="Proteomes" id="UP000005143">
    <property type="component" value="Unassembled WGS sequence"/>
</dbReference>
<dbReference type="PANTHER" id="PTHR43825">
    <property type="entry name" value="PYRUVATE DEHYDROGENASE E1 COMPONENT"/>
    <property type="match status" value="1"/>
</dbReference>
<accession>H0E764</accession>
<evidence type="ECO:0000256" key="8">
    <source>
        <dbReference type="PIRNR" id="PIRNR000156"/>
    </source>
</evidence>
<dbReference type="InterPro" id="IPR009014">
    <property type="entry name" value="Transketo_C/PFOR_II"/>
</dbReference>
<feature type="binding site" evidence="9">
    <location>
        <position position="231"/>
    </location>
    <ligand>
        <name>Mg(2+)</name>
        <dbReference type="ChEBI" id="CHEBI:18420"/>
    </ligand>
</feature>
<evidence type="ECO:0000256" key="2">
    <source>
        <dbReference type="ARBA" id="ARBA00012281"/>
    </source>
</evidence>
<dbReference type="Gene3D" id="3.40.50.970">
    <property type="match status" value="2"/>
</dbReference>
<keyword evidence="4 8" id="KW-0560">Oxidoreductase</keyword>
<evidence type="ECO:0000259" key="11">
    <source>
        <dbReference type="Pfam" id="PF17831"/>
    </source>
</evidence>
<evidence type="ECO:0000256" key="4">
    <source>
        <dbReference type="ARBA" id="ARBA00023002"/>
    </source>
</evidence>
<evidence type="ECO:0000256" key="3">
    <source>
        <dbReference type="ARBA" id="ARBA00017172"/>
    </source>
</evidence>
<dbReference type="InterPro" id="IPR004660">
    <property type="entry name" value="PDH_E1"/>
</dbReference>
<comment type="cofactor">
    <cofactor evidence="9">
        <name>Mg(2+)</name>
        <dbReference type="ChEBI" id="CHEBI:18420"/>
    </cofactor>
</comment>
<feature type="domain" description="Transketolase N-terminal" evidence="10">
    <location>
        <begin position="104"/>
        <end position="296"/>
    </location>
</feature>
<evidence type="ECO:0000256" key="7">
    <source>
        <dbReference type="ARBA" id="ARBA00051231"/>
    </source>
</evidence>
<dbReference type="SUPFAM" id="SSF52922">
    <property type="entry name" value="TK C-terminal domain-like"/>
    <property type="match status" value="1"/>
</dbReference>
<dbReference type="Pfam" id="PF17831">
    <property type="entry name" value="PDH_E1_M"/>
    <property type="match status" value="1"/>
</dbReference>
<dbReference type="Pfam" id="PF00456">
    <property type="entry name" value="Transketolase_N"/>
    <property type="match status" value="1"/>
</dbReference>
<dbReference type="SUPFAM" id="SSF52518">
    <property type="entry name" value="Thiamin diphosphate-binding fold (THDP-binding)"/>
    <property type="match status" value="2"/>
</dbReference>
<sequence length="885" mass="98307">MPDAPPDPDPAETQEWLEALDAVLDHDGQDRAEELLEQLVARARRRGVTASLHGTTPYVNTIPPERQAAPDTDQALERRVRSLVRWNALATVLQANKESSELGGHIASFQSAATLYEVGFNHFWRAPSEQHGGDLVYIQGHSSPGIYARAFLEGRIDEQQLRHFRQESTAGVKGLSSYPHPWLMPDFWQFPTVSMGLGPLMAIYQARFMKYLEGRGISDTKDRDVWVFCGDGEMDEPESMGAIGMAGREKLDNLTFVINCNLQRLDGPVRGNGKIIQELEAEFRGAGWNVIKVVWGSRWDPLLAADRDGHLVRLMEEVVDGEYQTLKSRDGAYVREHFFGKHPETAKMVEDWSDDEVWALNRGGHDPAKVYAAYAAARAHKGQPTVILAKTIKGYGMGASGEGQNITHQQKKMTEKVLLTFRERFGLELSDEEVHDVSFHKPPDDSPEIAFLRERRQALGGSLPARRETAEPLEVPDLGVFKAVLEGSADREVSTTMVFVRLLSALLRDRDLKKHIVPIVPDESRTFGMEGMFRQLGIYSQVGQLYQPEDSQQLMFYREDRQGQILQEGINEPGAMSSFIAAATSYSNHGVPMIPFYVYYSMFGFQRIGDLAWAAGDSRARGFLVGGTAGRTTLNGEGLQHEDGHSHLQAALIPNCVAYDPAYGYELAVIVHDGLRRMYAEQEDVFYYLTVMNENYPQPALPEGAEEGILKGIHRVRAADGDAAVRLLGSGTILREVLAAAELLAEQWGVAADVFSVTSFSELGRDGRAVERRNRLHPTAAPEVPYVTATLGGDGGAGATPVVAATDYVRAVADQIRPWVPGEYHVLGTDGFGRSDYRRALRRFFEVDRHHVVVSALHALGRAEDAQKAIEQYEIDADVEAPWQR</sequence>
<evidence type="ECO:0000256" key="5">
    <source>
        <dbReference type="ARBA" id="ARBA00023052"/>
    </source>
</evidence>
<dbReference type="RefSeq" id="WP_007575981.1">
    <property type="nucleotide sequence ID" value="NZ_AGUD01000219.1"/>
</dbReference>
<dbReference type="EC" id="1.2.4.1" evidence="2 8"/>
<organism evidence="13 14">
    <name type="scientific">Patulibacter medicamentivorans</name>
    <dbReference type="NCBI Taxonomy" id="1097667"/>
    <lineage>
        <taxon>Bacteria</taxon>
        <taxon>Bacillati</taxon>
        <taxon>Actinomycetota</taxon>
        <taxon>Thermoleophilia</taxon>
        <taxon>Solirubrobacterales</taxon>
        <taxon>Patulibacteraceae</taxon>
        <taxon>Patulibacter</taxon>
    </lineage>
</organism>
<proteinExistence type="predicted"/>
<dbReference type="PANTHER" id="PTHR43825:SF3">
    <property type="entry name" value="PYRUVATE DEHYDROGENASE E1 COMPONENT"/>
    <property type="match status" value="1"/>
</dbReference>
<dbReference type="InterPro" id="IPR041621">
    <property type="entry name" value="PDH_E1_M"/>
</dbReference>
<feature type="binding site" evidence="9">
    <location>
        <position position="263"/>
    </location>
    <ligand>
        <name>Mg(2+)</name>
        <dbReference type="ChEBI" id="CHEBI:18420"/>
    </ligand>
</feature>
<evidence type="ECO:0000256" key="9">
    <source>
        <dbReference type="PIRSR" id="PIRSR000156-1"/>
    </source>
</evidence>
<dbReference type="NCBIfam" id="TIGR00759">
    <property type="entry name" value="aceE"/>
    <property type="match status" value="1"/>
</dbReference>
<dbReference type="PATRIC" id="fig|1097667.3.peg.2646"/>
<comment type="cofactor">
    <cofactor evidence="1 8">
        <name>thiamine diphosphate</name>
        <dbReference type="ChEBI" id="CHEBI:58937"/>
    </cofactor>
</comment>
<feature type="domain" description="Transketolase-like C-terminal" evidence="12">
    <location>
        <begin position="712"/>
        <end position="848"/>
    </location>
</feature>
<evidence type="ECO:0000256" key="1">
    <source>
        <dbReference type="ARBA" id="ARBA00001964"/>
    </source>
</evidence>
<evidence type="ECO:0000259" key="10">
    <source>
        <dbReference type="Pfam" id="PF00456"/>
    </source>
</evidence>
<keyword evidence="14" id="KW-1185">Reference proteome</keyword>
<dbReference type="GO" id="GO:0000287">
    <property type="term" value="F:magnesium ion binding"/>
    <property type="evidence" value="ECO:0007669"/>
    <property type="project" value="UniProtKB-ARBA"/>
</dbReference>
<name>H0E764_9ACTN</name>
<dbReference type="InterPro" id="IPR035807">
    <property type="entry name" value="PDC_E1_N"/>
</dbReference>
<keyword evidence="9" id="KW-0479">Metal-binding</keyword>
<comment type="caution">
    <text evidence="13">The sequence shown here is derived from an EMBL/GenBank/DDBJ whole genome shotgun (WGS) entry which is preliminary data.</text>
</comment>
<evidence type="ECO:0000256" key="6">
    <source>
        <dbReference type="ARBA" id="ARBA00023317"/>
    </source>
</evidence>
<evidence type="ECO:0000259" key="12">
    <source>
        <dbReference type="Pfam" id="PF22613"/>
    </source>
</evidence>
<gene>
    <name evidence="13" type="ORF">PAI11_26660</name>
</gene>
<feature type="binding site" evidence="9">
    <location>
        <position position="261"/>
    </location>
    <ligand>
        <name>Mg(2+)</name>
        <dbReference type="ChEBI" id="CHEBI:18420"/>
    </ligand>
</feature>
<dbReference type="CDD" id="cd02017">
    <property type="entry name" value="TPP_E1_EcPDC_like"/>
    <property type="match status" value="1"/>
</dbReference>
<comment type="function">
    <text evidence="8">Component of the pyruvate dehydrogenase (PDH) complex, that catalyzes the overall conversion of pyruvate to acetyl-CoA and CO(2).</text>
</comment>
<evidence type="ECO:0000313" key="14">
    <source>
        <dbReference type="Proteomes" id="UP000005143"/>
    </source>
</evidence>
<dbReference type="FunFam" id="3.40.50.970:FF:000011">
    <property type="entry name" value="Pyruvate dehydrogenase E1 component"/>
    <property type="match status" value="1"/>
</dbReference>